<sequence>MNHKIAVVTGANSGFGFLSTLELAQLGYKVIASMRDPHKGSALLQRAEELKVGDLVEVHPLDVTSEPSIKEFSTALNDLGKVHILLNNAGFAGAGFAEEVTIDEFREQFETNVFGVMRMTQLVLPYMRKQGEGKIINMSSISGRFGFPGLSPYVSSKHALEGYTESLRLELKPFGISVHLIEPGSYQTNIWTSGKKVTPLSMQENSPYYRYMEAINSEIQAGADTLGDPREVASIVREIALNKKKSFRIPIGKGVRLTLLLKAVLPWSIMEIIILKKLGMRKTKEGRTL</sequence>
<dbReference type="PROSITE" id="PS00061">
    <property type="entry name" value="ADH_SHORT"/>
    <property type="match status" value="1"/>
</dbReference>
<dbReference type="NCBIfam" id="NF005372">
    <property type="entry name" value="PRK06914.1"/>
    <property type="match status" value="1"/>
</dbReference>
<dbReference type="CDD" id="cd05374">
    <property type="entry name" value="17beta-HSD-like_SDR_c"/>
    <property type="match status" value="1"/>
</dbReference>
<evidence type="ECO:0000256" key="2">
    <source>
        <dbReference type="ARBA" id="ARBA00023002"/>
    </source>
</evidence>
<dbReference type="RefSeq" id="WP_113967838.1">
    <property type="nucleotide sequence ID" value="NZ_QNRJ01000001.1"/>
</dbReference>
<dbReference type="InterPro" id="IPR002347">
    <property type="entry name" value="SDR_fam"/>
</dbReference>
<organism evidence="4 5">
    <name type="scientific">Rossellomorea aquimaris</name>
    <dbReference type="NCBI Taxonomy" id="189382"/>
    <lineage>
        <taxon>Bacteria</taxon>
        <taxon>Bacillati</taxon>
        <taxon>Bacillota</taxon>
        <taxon>Bacilli</taxon>
        <taxon>Bacillales</taxon>
        <taxon>Bacillaceae</taxon>
        <taxon>Rossellomorea</taxon>
    </lineage>
</organism>
<dbReference type="InterPro" id="IPR036291">
    <property type="entry name" value="NAD(P)-bd_dom_sf"/>
</dbReference>
<dbReference type="GO" id="GO:0016491">
    <property type="term" value="F:oxidoreductase activity"/>
    <property type="evidence" value="ECO:0007669"/>
    <property type="project" value="UniProtKB-KW"/>
</dbReference>
<dbReference type="SUPFAM" id="SSF51735">
    <property type="entry name" value="NAD(P)-binding Rossmann-fold domains"/>
    <property type="match status" value="1"/>
</dbReference>
<accession>A0A366F027</accession>
<name>A0A366F027_9BACI</name>
<dbReference type="PRINTS" id="PR00081">
    <property type="entry name" value="GDHRDH"/>
</dbReference>
<proteinExistence type="inferred from homology"/>
<protein>
    <submittedName>
        <fullName evidence="4">Short-subunit dehydrogenase</fullName>
    </submittedName>
</protein>
<evidence type="ECO:0000256" key="1">
    <source>
        <dbReference type="ARBA" id="ARBA00006484"/>
    </source>
</evidence>
<dbReference type="InterPro" id="IPR020904">
    <property type="entry name" value="Sc_DH/Rdtase_CS"/>
</dbReference>
<dbReference type="EMBL" id="QNRJ01000001">
    <property type="protein sequence ID" value="RBP07954.1"/>
    <property type="molecule type" value="Genomic_DNA"/>
</dbReference>
<dbReference type="AlphaFoldDB" id="A0A366F027"/>
<dbReference type="Proteomes" id="UP000252118">
    <property type="component" value="Unassembled WGS sequence"/>
</dbReference>
<gene>
    <name evidence="4" type="ORF">DET59_101323</name>
</gene>
<dbReference type="InterPro" id="IPR051911">
    <property type="entry name" value="SDR_oxidoreductase"/>
</dbReference>
<keyword evidence="2" id="KW-0560">Oxidoreductase</keyword>
<dbReference type="Pfam" id="PF00106">
    <property type="entry name" value="adh_short"/>
    <property type="match status" value="1"/>
</dbReference>
<dbReference type="PANTHER" id="PTHR43976:SF16">
    <property type="entry name" value="SHORT-CHAIN DEHYDROGENASE_REDUCTASE FAMILY PROTEIN"/>
    <property type="match status" value="1"/>
</dbReference>
<evidence type="ECO:0000256" key="3">
    <source>
        <dbReference type="RuleBase" id="RU000363"/>
    </source>
</evidence>
<comment type="similarity">
    <text evidence="1 3">Belongs to the short-chain dehydrogenases/reductases (SDR) family.</text>
</comment>
<reference evidence="4 5" key="1">
    <citation type="submission" date="2018-06" db="EMBL/GenBank/DDBJ databases">
        <title>Freshwater and sediment microbial communities from various areas in North America, analyzing microbe dynamics in response to fracking.</title>
        <authorList>
            <person name="Lamendella R."/>
        </authorList>
    </citation>
    <scope>NUCLEOTIDE SEQUENCE [LARGE SCALE GENOMIC DNA]</scope>
    <source>
        <strain evidence="4 5">97B</strain>
    </source>
</reference>
<comment type="caution">
    <text evidence="4">The sequence shown here is derived from an EMBL/GenBank/DDBJ whole genome shotgun (WGS) entry which is preliminary data.</text>
</comment>
<dbReference type="PRINTS" id="PR00080">
    <property type="entry name" value="SDRFAMILY"/>
</dbReference>
<evidence type="ECO:0000313" key="4">
    <source>
        <dbReference type="EMBL" id="RBP07954.1"/>
    </source>
</evidence>
<dbReference type="OrthoDB" id="9775296at2"/>
<dbReference type="Gene3D" id="3.40.50.720">
    <property type="entry name" value="NAD(P)-binding Rossmann-like Domain"/>
    <property type="match status" value="1"/>
</dbReference>
<dbReference type="PANTHER" id="PTHR43976">
    <property type="entry name" value="SHORT CHAIN DEHYDROGENASE"/>
    <property type="match status" value="1"/>
</dbReference>
<evidence type="ECO:0000313" key="5">
    <source>
        <dbReference type="Proteomes" id="UP000252118"/>
    </source>
</evidence>